<feature type="transmembrane region" description="Helical" evidence="1">
    <location>
        <begin position="501"/>
        <end position="519"/>
    </location>
</feature>
<dbReference type="InterPro" id="IPR007484">
    <property type="entry name" value="Peptidase_M28"/>
</dbReference>
<organism evidence="3 4">
    <name type="scientific">Marinicella sediminis</name>
    <dbReference type="NCBI Taxonomy" id="1792834"/>
    <lineage>
        <taxon>Bacteria</taxon>
        <taxon>Pseudomonadati</taxon>
        <taxon>Pseudomonadota</taxon>
        <taxon>Gammaproteobacteria</taxon>
        <taxon>Lysobacterales</taxon>
        <taxon>Marinicellaceae</taxon>
        <taxon>Marinicella</taxon>
    </lineage>
</organism>
<comment type="caution">
    <text evidence="3">The sequence shown here is derived from an EMBL/GenBank/DDBJ whole genome shotgun (WGS) entry which is preliminary data.</text>
</comment>
<sequence length="762" mass="85435">MLRNSFYILLFTLVSWGGYLISYPSNTPPDLYYDGIFLEKITNHIKEISKHPRAIGDYHHGIARIYLTNQLSRSGLTVRKQKSTVYSRANKNAAPVENIIATYEGTQPDAPTLVLMAHYDAAEFNSTGAADDASGVAVILEVVHAYLQSGQRPENNLMVLLTDAEEVGLLGAQAFIREQLMNHNIKLIINLEARGSGGPVMMWPETVSGNKGLIQAFAAADVPLPVTTSLHYEIYRLLPNDTDLTPFNQQAGIDGFNLAFIDHHFNYHTRQDTLANLSPDTLAHQVIQLKSLLSHFANTDLNQLTSEDSLIYFNLPGLGLVTYDTHLNYVLWLLTFCLWLYGLWRKPGPGTSRKTGWLAAGLGVLLISAGVFLLTWSVLFVIRQVFPGHADILQGFPYQGHAMMFGCLLSGALLATAGWGHRHSHLRQITQLLQGLWLTLMAVLMYHMPGSGFLIWPVLGSALGLVVWHHSPRWGEQLLLILLLLSGWLLGSVLINLPIALGVAMLPATACILTLLLGLYSPVFHPSGSQWRVLLSCCVPLALMSWAMFQNRHFTPNTAHPTSLSYLYNTDTNEGVYFNYDSINSGWNEFMFTGTASAEDLRQFRQAHKKPVRQLHRLADPITLQPIKAEVNRPLVQTGNQRLNIELTAHRNSKLIEIYSKSTMRVHQLTIEDRIHVFDEPLQIASGQRLLRYYFSGKKQLKIELITDPDESLNWLIQTHSVDLLQDDRFDIQPRPAHQMPKPFISTDNLIIEQSLASGFDQ</sequence>
<dbReference type="Gene3D" id="3.40.630.10">
    <property type="entry name" value="Zn peptidases"/>
    <property type="match status" value="1"/>
</dbReference>
<name>A0ABV7J9K5_9GAMM</name>
<gene>
    <name evidence="3" type="ORF">ACFODZ_04870</name>
</gene>
<dbReference type="PANTHER" id="PTHR12147">
    <property type="entry name" value="METALLOPEPTIDASE M28 FAMILY MEMBER"/>
    <property type="match status" value="1"/>
</dbReference>
<proteinExistence type="predicted"/>
<reference evidence="4" key="1">
    <citation type="journal article" date="2019" name="Int. J. Syst. Evol. Microbiol.">
        <title>The Global Catalogue of Microorganisms (GCM) 10K type strain sequencing project: providing services to taxonomists for standard genome sequencing and annotation.</title>
        <authorList>
            <consortium name="The Broad Institute Genomics Platform"/>
            <consortium name="The Broad Institute Genome Sequencing Center for Infectious Disease"/>
            <person name="Wu L."/>
            <person name="Ma J."/>
        </authorList>
    </citation>
    <scope>NUCLEOTIDE SEQUENCE [LARGE SCALE GENOMIC DNA]</scope>
    <source>
        <strain evidence="4">KCTC 42953</strain>
    </source>
</reference>
<dbReference type="Proteomes" id="UP001595533">
    <property type="component" value="Unassembled WGS sequence"/>
</dbReference>
<evidence type="ECO:0000256" key="1">
    <source>
        <dbReference type="SAM" id="Phobius"/>
    </source>
</evidence>
<dbReference type="PANTHER" id="PTHR12147:SF26">
    <property type="entry name" value="PEPTIDASE M28 DOMAIN-CONTAINING PROTEIN"/>
    <property type="match status" value="1"/>
</dbReference>
<keyword evidence="1" id="KW-0472">Membrane</keyword>
<feature type="transmembrane region" description="Helical" evidence="1">
    <location>
        <begin position="478"/>
        <end position="495"/>
    </location>
</feature>
<feature type="transmembrane region" description="Helical" evidence="1">
    <location>
        <begin position="531"/>
        <end position="549"/>
    </location>
</feature>
<protein>
    <submittedName>
        <fullName evidence="3">M20/M25/M40 family metallo-hydrolase</fullName>
    </submittedName>
</protein>
<dbReference type="EMBL" id="JBHRTS010000002">
    <property type="protein sequence ID" value="MFC3193574.1"/>
    <property type="molecule type" value="Genomic_DNA"/>
</dbReference>
<keyword evidence="1" id="KW-1133">Transmembrane helix</keyword>
<dbReference type="Pfam" id="PF04389">
    <property type="entry name" value="Peptidase_M28"/>
    <property type="match status" value="1"/>
</dbReference>
<evidence type="ECO:0000313" key="3">
    <source>
        <dbReference type="EMBL" id="MFC3193574.1"/>
    </source>
</evidence>
<evidence type="ECO:0000259" key="2">
    <source>
        <dbReference type="Pfam" id="PF04389"/>
    </source>
</evidence>
<dbReference type="SUPFAM" id="SSF53187">
    <property type="entry name" value="Zn-dependent exopeptidases"/>
    <property type="match status" value="1"/>
</dbReference>
<feature type="domain" description="Peptidase M28" evidence="2">
    <location>
        <begin position="98"/>
        <end position="284"/>
    </location>
</feature>
<evidence type="ECO:0000313" key="4">
    <source>
        <dbReference type="Proteomes" id="UP001595533"/>
    </source>
</evidence>
<dbReference type="RefSeq" id="WP_077410492.1">
    <property type="nucleotide sequence ID" value="NZ_JBHRTS010000002.1"/>
</dbReference>
<feature type="transmembrane region" description="Helical" evidence="1">
    <location>
        <begin position="356"/>
        <end position="382"/>
    </location>
</feature>
<dbReference type="InterPro" id="IPR045175">
    <property type="entry name" value="M28_fam"/>
</dbReference>
<feature type="transmembrane region" description="Helical" evidence="1">
    <location>
        <begin position="402"/>
        <end position="420"/>
    </location>
</feature>
<feature type="transmembrane region" description="Helical" evidence="1">
    <location>
        <begin position="432"/>
        <end position="448"/>
    </location>
</feature>
<accession>A0ABV7J9K5</accession>
<keyword evidence="1" id="KW-0812">Transmembrane</keyword>
<feature type="transmembrane region" description="Helical" evidence="1">
    <location>
        <begin position="326"/>
        <end position="344"/>
    </location>
</feature>
<keyword evidence="4" id="KW-1185">Reference proteome</keyword>